<keyword evidence="2" id="KW-1185">Reference proteome</keyword>
<name>A0A9Q1GUB6_9CARY</name>
<evidence type="ECO:0000313" key="2">
    <source>
        <dbReference type="Proteomes" id="UP001153076"/>
    </source>
</evidence>
<dbReference type="Proteomes" id="UP001153076">
    <property type="component" value="Unassembled WGS sequence"/>
</dbReference>
<dbReference type="AlphaFoldDB" id="A0A9Q1GUB6"/>
<dbReference type="OrthoDB" id="1740536at2759"/>
<proteinExistence type="predicted"/>
<sequence length="175" mass="19637">MDALKSLMSTMADVITGQVSEQVRRAMEAATWARPHPPFDYPLVHEGEPSRQPGRMLSPYYAEHGRVPLAASHKGQPPDQQLLLCPTQHISNKPLGLRKLNKALHELGDKGQINRFLKRGPQFLQREQEPAPPPSRDEECLTEVVATTARGYAEGITRLAWKAQLRNSQQVLTME</sequence>
<dbReference type="EMBL" id="JAKOGI010001503">
    <property type="protein sequence ID" value="KAJ8425280.1"/>
    <property type="molecule type" value="Genomic_DNA"/>
</dbReference>
<reference evidence="1" key="1">
    <citation type="submission" date="2022-04" db="EMBL/GenBank/DDBJ databases">
        <title>Carnegiea gigantea Genome sequencing and assembly v2.</title>
        <authorList>
            <person name="Copetti D."/>
            <person name="Sanderson M.J."/>
            <person name="Burquez A."/>
            <person name="Wojciechowski M.F."/>
        </authorList>
    </citation>
    <scope>NUCLEOTIDE SEQUENCE</scope>
    <source>
        <strain evidence="1">SGP5-SGP5p</strain>
        <tissue evidence="1">Aerial part</tissue>
    </source>
</reference>
<protein>
    <submittedName>
        <fullName evidence="1">Uncharacterized protein</fullName>
    </submittedName>
</protein>
<evidence type="ECO:0000313" key="1">
    <source>
        <dbReference type="EMBL" id="KAJ8425280.1"/>
    </source>
</evidence>
<organism evidence="1 2">
    <name type="scientific">Carnegiea gigantea</name>
    <dbReference type="NCBI Taxonomy" id="171969"/>
    <lineage>
        <taxon>Eukaryota</taxon>
        <taxon>Viridiplantae</taxon>
        <taxon>Streptophyta</taxon>
        <taxon>Embryophyta</taxon>
        <taxon>Tracheophyta</taxon>
        <taxon>Spermatophyta</taxon>
        <taxon>Magnoliopsida</taxon>
        <taxon>eudicotyledons</taxon>
        <taxon>Gunneridae</taxon>
        <taxon>Pentapetalae</taxon>
        <taxon>Caryophyllales</taxon>
        <taxon>Cactineae</taxon>
        <taxon>Cactaceae</taxon>
        <taxon>Cactoideae</taxon>
        <taxon>Echinocereeae</taxon>
        <taxon>Carnegiea</taxon>
    </lineage>
</organism>
<gene>
    <name evidence="1" type="ORF">Cgig2_027582</name>
</gene>
<accession>A0A9Q1GUB6</accession>
<comment type="caution">
    <text evidence="1">The sequence shown here is derived from an EMBL/GenBank/DDBJ whole genome shotgun (WGS) entry which is preliminary data.</text>
</comment>